<reference evidence="1 2" key="1">
    <citation type="submission" date="2024-09" db="EMBL/GenBank/DDBJ databases">
        <authorList>
            <person name="Sun Q."/>
            <person name="Mori K."/>
        </authorList>
    </citation>
    <scope>NUCLEOTIDE SEQUENCE [LARGE SCALE GENOMIC DNA]</scope>
    <source>
        <strain evidence="1 2">TBRC 3947</strain>
    </source>
</reference>
<protein>
    <recommendedName>
        <fullName evidence="3">Thymidylate kinase</fullName>
    </recommendedName>
</protein>
<dbReference type="SUPFAM" id="SSF52540">
    <property type="entry name" value="P-loop containing nucleoside triphosphate hydrolases"/>
    <property type="match status" value="1"/>
</dbReference>
<dbReference type="Proteomes" id="UP001589867">
    <property type="component" value="Unassembled WGS sequence"/>
</dbReference>
<gene>
    <name evidence="1" type="ORF">ACFFIA_26250</name>
</gene>
<evidence type="ECO:0000313" key="1">
    <source>
        <dbReference type="EMBL" id="MFC0531148.1"/>
    </source>
</evidence>
<organism evidence="1 2">
    <name type="scientific">Phytohabitans kaempferiae</name>
    <dbReference type="NCBI Taxonomy" id="1620943"/>
    <lineage>
        <taxon>Bacteria</taxon>
        <taxon>Bacillati</taxon>
        <taxon>Actinomycetota</taxon>
        <taxon>Actinomycetes</taxon>
        <taxon>Micromonosporales</taxon>
        <taxon>Micromonosporaceae</taxon>
    </lineage>
</organism>
<dbReference type="InterPro" id="IPR025662">
    <property type="entry name" value="Sigma_54_int_dom_ATP-bd_1"/>
</dbReference>
<dbReference type="InterPro" id="IPR027417">
    <property type="entry name" value="P-loop_NTPase"/>
</dbReference>
<comment type="caution">
    <text evidence="1">The sequence shown here is derived from an EMBL/GenBank/DDBJ whole genome shotgun (WGS) entry which is preliminary data.</text>
</comment>
<name>A0ABV6M9Q4_9ACTN</name>
<dbReference type="Gene3D" id="3.40.50.300">
    <property type="entry name" value="P-loop containing nucleotide triphosphate hydrolases"/>
    <property type="match status" value="1"/>
</dbReference>
<keyword evidence="2" id="KW-1185">Reference proteome</keyword>
<dbReference type="PROSITE" id="PS00675">
    <property type="entry name" value="SIGMA54_INTERACT_1"/>
    <property type="match status" value="1"/>
</dbReference>
<dbReference type="EMBL" id="JBHLUH010000056">
    <property type="protein sequence ID" value="MFC0531148.1"/>
    <property type="molecule type" value="Genomic_DNA"/>
</dbReference>
<evidence type="ECO:0000313" key="2">
    <source>
        <dbReference type="Proteomes" id="UP001589867"/>
    </source>
</evidence>
<proteinExistence type="predicted"/>
<dbReference type="RefSeq" id="WP_377255048.1">
    <property type="nucleotide sequence ID" value="NZ_JBHLUH010000056.1"/>
</dbReference>
<evidence type="ECO:0008006" key="3">
    <source>
        <dbReference type="Google" id="ProtNLM"/>
    </source>
</evidence>
<sequence length="185" mass="20930">MSEAGPEWRLVVVNGEEGAGKSTVVRALLPHTPRGARIDAEDIGQTNPCLMDDEFFALLRRNVALLVDSFWRAGYTNVVAGSFLRDHADYLDFRRLLPQPSAVFLVDLLVDKDVRDHRRETRAKRTTQEWRDMVDQIPEDRTIREATGADYRYLGIDTSRLDVAGTVRRITEEIPEVYGRVSAGA</sequence>
<accession>A0ABV6M9Q4</accession>